<dbReference type="GO" id="GO:0004169">
    <property type="term" value="F:dolichyl-phosphate-mannose-protein mannosyltransferase activity"/>
    <property type="evidence" value="ECO:0007669"/>
    <property type="project" value="UniProtKB-EC"/>
</dbReference>
<evidence type="ECO:0000256" key="1">
    <source>
        <dbReference type="ARBA" id="ARBA00004141"/>
    </source>
</evidence>
<comment type="similarity">
    <text evidence="4">Belongs to the TMTC family.</text>
</comment>
<feature type="compositionally biased region" description="Low complexity" evidence="14">
    <location>
        <begin position="996"/>
        <end position="1015"/>
    </location>
</feature>
<keyword evidence="8" id="KW-0677">Repeat</keyword>
<feature type="transmembrane region" description="Helical" evidence="15">
    <location>
        <begin position="230"/>
        <end position="251"/>
    </location>
</feature>
<dbReference type="Pfam" id="PF13181">
    <property type="entry name" value="TPR_8"/>
    <property type="match status" value="1"/>
</dbReference>
<dbReference type="PANTHER" id="PTHR44395">
    <property type="match status" value="1"/>
</dbReference>
<dbReference type="Pfam" id="PF08409">
    <property type="entry name" value="TMTC_DUF1736"/>
    <property type="match status" value="1"/>
</dbReference>
<dbReference type="PROSITE" id="PS50005">
    <property type="entry name" value="TPR"/>
    <property type="match status" value="4"/>
</dbReference>
<dbReference type="AlphaFoldDB" id="A0AAD9MXY0"/>
<feature type="region of interest" description="Disordered" evidence="14">
    <location>
        <begin position="825"/>
        <end position="1015"/>
    </location>
</feature>
<dbReference type="InterPro" id="IPR013618">
    <property type="entry name" value="TMTC_DUF1736"/>
</dbReference>
<dbReference type="InterPro" id="IPR011990">
    <property type="entry name" value="TPR-like_helical_dom_sf"/>
</dbReference>
<feature type="repeat" description="TPR" evidence="13">
    <location>
        <begin position="668"/>
        <end position="701"/>
    </location>
</feature>
<feature type="transmembrane region" description="Helical" evidence="15">
    <location>
        <begin position="403"/>
        <end position="423"/>
    </location>
</feature>
<feature type="repeat" description="TPR" evidence="13">
    <location>
        <begin position="446"/>
        <end position="479"/>
    </location>
</feature>
<proteinExistence type="inferred from homology"/>
<dbReference type="GO" id="GO:0016020">
    <property type="term" value="C:membrane"/>
    <property type="evidence" value="ECO:0007669"/>
    <property type="project" value="UniProtKB-SubCell"/>
</dbReference>
<dbReference type="Pfam" id="PF14559">
    <property type="entry name" value="TPR_19"/>
    <property type="match status" value="1"/>
</dbReference>
<feature type="transmembrane region" description="Helical" evidence="15">
    <location>
        <begin position="169"/>
        <end position="186"/>
    </location>
</feature>
<feature type="repeat" description="TPR" evidence="13">
    <location>
        <begin position="597"/>
        <end position="630"/>
    </location>
</feature>
<evidence type="ECO:0000256" key="15">
    <source>
        <dbReference type="SAM" id="Phobius"/>
    </source>
</evidence>
<evidence type="ECO:0000256" key="10">
    <source>
        <dbReference type="ARBA" id="ARBA00022824"/>
    </source>
</evidence>
<feature type="transmembrane region" description="Helical" evidence="15">
    <location>
        <begin position="349"/>
        <end position="370"/>
    </location>
</feature>
<keyword evidence="10" id="KW-0256">Endoplasmic reticulum</keyword>
<dbReference type="FunFam" id="1.25.40.10:FF:000239">
    <property type="entry name" value="Transmembrane and TPR repeat-containing protein 3"/>
    <property type="match status" value="1"/>
</dbReference>
<dbReference type="PROSITE" id="PS50293">
    <property type="entry name" value="TPR_REGION"/>
    <property type="match status" value="2"/>
</dbReference>
<evidence type="ECO:0000259" key="17">
    <source>
        <dbReference type="Pfam" id="PF08409"/>
    </source>
</evidence>
<keyword evidence="16" id="KW-0732">Signal</keyword>
<keyword evidence="9 13" id="KW-0802">TPR repeat</keyword>
<feature type="transmembrane region" description="Helical" evidence="15">
    <location>
        <begin position="317"/>
        <end position="337"/>
    </location>
</feature>
<feature type="transmembrane region" description="Helical" evidence="15">
    <location>
        <begin position="97"/>
        <end position="127"/>
    </location>
</feature>
<evidence type="ECO:0000256" key="5">
    <source>
        <dbReference type="ARBA" id="ARBA00012839"/>
    </source>
</evidence>
<dbReference type="InterPro" id="IPR013105">
    <property type="entry name" value="TPR_2"/>
</dbReference>
<feature type="signal peptide" evidence="16">
    <location>
        <begin position="1"/>
        <end position="25"/>
    </location>
</feature>
<keyword evidence="11 15" id="KW-1133">Transmembrane helix</keyword>
<comment type="caution">
    <text evidence="18">The sequence shown here is derived from an EMBL/GenBank/DDBJ whole genome shotgun (WGS) entry which is preliminary data.</text>
</comment>
<feature type="compositionally biased region" description="Low complexity" evidence="14">
    <location>
        <begin position="954"/>
        <end position="968"/>
    </location>
</feature>
<protein>
    <recommendedName>
        <fullName evidence="5">dolichyl-phosphate-mannose--protein mannosyltransferase</fullName>
        <ecNumber evidence="5">2.4.1.109</ecNumber>
    </recommendedName>
</protein>
<dbReference type="Pfam" id="PF13414">
    <property type="entry name" value="TPR_11"/>
    <property type="match status" value="1"/>
</dbReference>
<feature type="transmembrane region" description="Helical" evidence="15">
    <location>
        <begin position="284"/>
        <end position="305"/>
    </location>
</feature>
<accession>A0AAD9MXY0</accession>
<evidence type="ECO:0000256" key="4">
    <source>
        <dbReference type="ARBA" id="ARBA00007882"/>
    </source>
</evidence>
<feature type="repeat" description="TPR" evidence="13">
    <location>
        <begin position="563"/>
        <end position="596"/>
    </location>
</feature>
<comment type="subcellular location">
    <subcellularLocation>
        <location evidence="2">Endoplasmic reticulum</location>
    </subcellularLocation>
    <subcellularLocation>
        <location evidence="1">Membrane</location>
        <topology evidence="1">Multi-pass membrane protein</topology>
    </subcellularLocation>
</comment>
<dbReference type="GO" id="GO:0005783">
    <property type="term" value="C:endoplasmic reticulum"/>
    <property type="evidence" value="ECO:0007669"/>
    <property type="project" value="UniProtKB-SubCell"/>
</dbReference>
<evidence type="ECO:0000256" key="9">
    <source>
        <dbReference type="ARBA" id="ARBA00022803"/>
    </source>
</evidence>
<dbReference type="InterPro" id="IPR019734">
    <property type="entry name" value="TPR_rpt"/>
</dbReference>
<sequence>MSNEVIFSGVLVLTALLCYHNSLQCGFVFDDVSAIKDNKDLRPTAPWSKLFWNDFWGTPMHKERSHKSYRPLCVLSFRMNYAFSELQPWSYHLVNNVLHAAVCVLFLRVCGMFLSDISSFLAAMLFAVHPVHTEAITGVVGRAELLSSIFYLLALMSYSKCTGYRSNTAWLPLCITVALVTVAMLCKEQGITVIGVCCVYEVFIAQKMRFDQILSIAVSWLSKKPNLPVWLRKAMVRAVFLVVVSVCLLLARIKVMGAQLPVFTRFDNPASTAPFPTRQLTFNYLLPINLWLLLCPAYLCCDWTMGTIPLVESILDLRNLATLLFYWLAYKLVRFALESNGQRARAVVMSLALMVFPFIPASNLFFPVGFVVAERILYAPSMGFCMLVAVGFELLLSYKRSLGYVLWLFMAALILTHSCKTYIRNYDWESEYTIFKAALRVNQKNAKLYNNVGHALEAEKQFEEALTYFQQAAKVQPDDIGAHINVGRTLNTLKQYEPAEQAYRLALSLLPPVKPGQSYTTRIAPNHLNVFINLGNLISKNESRLLEADALLRTAISMRTDFIQAYINRGDILMKLNRSEEAEEQYLTALRYEDDNPDLYYNLGVIYLERGKKAEAFHQFETALRHNPNHKQALFNSAVLRQEIGDPKLRPEAYKRLHQLIKEEPKNEKIYFNLGMLAMDDKKYVDARSWFDKAIEIKEDFRSALFNTALMLNHDLKQPLAAIPYLEQLLKHYPDHTKGLILMGDININVRKDLDAAEANFEMILKKDPDNVQANHNLCVVYVERGQLLAAEKCLEKTLQLAPQEDYVQQHLNIVRTRINQAQQQQRLKQEQQQQQQETPMPQQQQPPGQQQQPPRQQHQLPTVQEVHTDQQQQQQQQQPQHPQEQIPVQDHQLLQHQEPSHQQQPPLQQQQQHQKQIKQQQQQSLPVQQPQEQHQQKSQHQQPPEQLTKRQQHQQQQQPKPHQQSEQLSHHEQQHQPPVQPEQLPRHGQPHSHRQQQPPLQQQQNHQQPSHPQQ</sequence>
<dbReference type="SUPFAM" id="SSF48452">
    <property type="entry name" value="TPR-like"/>
    <property type="match status" value="2"/>
</dbReference>
<evidence type="ECO:0000256" key="12">
    <source>
        <dbReference type="ARBA" id="ARBA00023136"/>
    </source>
</evidence>
<feature type="transmembrane region" description="Helical" evidence="15">
    <location>
        <begin position="376"/>
        <end position="396"/>
    </location>
</feature>
<evidence type="ECO:0000256" key="6">
    <source>
        <dbReference type="ARBA" id="ARBA00022679"/>
    </source>
</evidence>
<feature type="compositionally biased region" description="Low complexity" evidence="14">
    <location>
        <begin position="976"/>
        <end position="988"/>
    </location>
</feature>
<evidence type="ECO:0000313" key="18">
    <source>
        <dbReference type="EMBL" id="KAK2149545.1"/>
    </source>
</evidence>
<dbReference type="Gene3D" id="1.25.40.10">
    <property type="entry name" value="Tetratricopeptide repeat domain"/>
    <property type="match status" value="3"/>
</dbReference>
<evidence type="ECO:0000256" key="11">
    <source>
        <dbReference type="ARBA" id="ARBA00022989"/>
    </source>
</evidence>
<keyword evidence="6" id="KW-0808">Transferase</keyword>
<evidence type="ECO:0000256" key="7">
    <source>
        <dbReference type="ARBA" id="ARBA00022692"/>
    </source>
</evidence>
<evidence type="ECO:0000256" key="16">
    <source>
        <dbReference type="SAM" id="SignalP"/>
    </source>
</evidence>
<evidence type="ECO:0000256" key="14">
    <source>
        <dbReference type="SAM" id="MobiDB-lite"/>
    </source>
</evidence>
<keyword evidence="19" id="KW-1185">Reference proteome</keyword>
<organism evidence="18 19">
    <name type="scientific">Paralvinella palmiformis</name>
    <dbReference type="NCBI Taxonomy" id="53620"/>
    <lineage>
        <taxon>Eukaryota</taxon>
        <taxon>Metazoa</taxon>
        <taxon>Spiralia</taxon>
        <taxon>Lophotrochozoa</taxon>
        <taxon>Annelida</taxon>
        <taxon>Polychaeta</taxon>
        <taxon>Sedentaria</taxon>
        <taxon>Canalipalpata</taxon>
        <taxon>Terebellida</taxon>
        <taxon>Terebelliformia</taxon>
        <taxon>Alvinellidae</taxon>
        <taxon>Paralvinella</taxon>
    </lineage>
</organism>
<dbReference type="Pfam" id="PF13432">
    <property type="entry name" value="TPR_16"/>
    <property type="match status" value="1"/>
</dbReference>
<evidence type="ECO:0000256" key="3">
    <source>
        <dbReference type="ARBA" id="ARBA00004922"/>
    </source>
</evidence>
<keyword evidence="7 15" id="KW-0812">Transmembrane</keyword>
<feature type="domain" description="DUF1736" evidence="17">
    <location>
        <begin position="258"/>
        <end position="328"/>
    </location>
</feature>
<feature type="compositionally biased region" description="Low complexity" evidence="14">
    <location>
        <begin position="825"/>
        <end position="947"/>
    </location>
</feature>
<keyword evidence="12 15" id="KW-0472">Membrane</keyword>
<evidence type="ECO:0000313" key="19">
    <source>
        <dbReference type="Proteomes" id="UP001208570"/>
    </source>
</evidence>
<evidence type="ECO:0000256" key="8">
    <source>
        <dbReference type="ARBA" id="ARBA00022737"/>
    </source>
</evidence>
<gene>
    <name evidence="18" type="ORF">LSH36_447g03000</name>
</gene>
<feature type="transmembrane region" description="Helical" evidence="15">
    <location>
        <begin position="139"/>
        <end position="157"/>
    </location>
</feature>
<dbReference type="EMBL" id="JAODUP010000447">
    <property type="protein sequence ID" value="KAK2149545.1"/>
    <property type="molecule type" value="Genomic_DNA"/>
</dbReference>
<evidence type="ECO:0000256" key="2">
    <source>
        <dbReference type="ARBA" id="ARBA00004240"/>
    </source>
</evidence>
<name>A0AAD9MXY0_9ANNE</name>
<dbReference type="SMART" id="SM00028">
    <property type="entry name" value="TPR"/>
    <property type="match status" value="8"/>
</dbReference>
<comment type="pathway">
    <text evidence="3">Protein modification; protein glycosylation.</text>
</comment>
<feature type="chain" id="PRO_5042036395" description="dolichyl-phosphate-mannose--protein mannosyltransferase" evidence="16">
    <location>
        <begin position="26"/>
        <end position="1015"/>
    </location>
</feature>
<dbReference type="EC" id="2.4.1.109" evidence="5"/>
<dbReference type="PANTHER" id="PTHR44395:SF1">
    <property type="entry name" value="PROTEIN O-MANNOSYL-TRANSFERASE TMTC3"/>
    <property type="match status" value="1"/>
</dbReference>
<dbReference type="Pfam" id="PF07719">
    <property type="entry name" value="TPR_2"/>
    <property type="match status" value="1"/>
</dbReference>
<evidence type="ECO:0000256" key="13">
    <source>
        <dbReference type="PROSITE-ProRule" id="PRU00339"/>
    </source>
</evidence>
<reference evidence="18" key="1">
    <citation type="journal article" date="2023" name="Mol. Biol. Evol.">
        <title>Third-Generation Sequencing Reveals the Adaptive Role of the Epigenome in Three Deep-Sea Polychaetes.</title>
        <authorList>
            <person name="Perez M."/>
            <person name="Aroh O."/>
            <person name="Sun Y."/>
            <person name="Lan Y."/>
            <person name="Juniper S.K."/>
            <person name="Young C.R."/>
            <person name="Angers B."/>
            <person name="Qian P.Y."/>
        </authorList>
    </citation>
    <scope>NUCLEOTIDE SEQUENCE</scope>
    <source>
        <strain evidence="18">P08H-3</strain>
    </source>
</reference>
<dbReference type="Proteomes" id="UP001208570">
    <property type="component" value="Unassembled WGS sequence"/>
</dbReference>
<dbReference type="Pfam" id="PF13174">
    <property type="entry name" value="TPR_6"/>
    <property type="match status" value="1"/>
</dbReference>